<keyword evidence="1" id="KW-0479">Metal-binding</keyword>
<dbReference type="GO" id="GO:0000463">
    <property type="term" value="P:maturation of LSU-rRNA from tricistronic rRNA transcript (SSU-rRNA, 5.8S rRNA, LSU-rRNA)"/>
    <property type="evidence" value="ECO:0007669"/>
    <property type="project" value="TreeGrafter"/>
</dbReference>
<dbReference type="OrthoDB" id="272357at2759"/>
<keyword evidence="3" id="KW-0862">Zinc</keyword>
<evidence type="ECO:0000259" key="8">
    <source>
        <dbReference type="PROSITE" id="PS51083"/>
    </source>
</evidence>
<dbReference type="InterPro" id="IPR057721">
    <property type="entry name" value="BCD1_alpha/beta"/>
</dbReference>
<feature type="compositionally biased region" description="Basic and acidic residues" evidence="7">
    <location>
        <begin position="287"/>
        <end position="297"/>
    </location>
</feature>
<evidence type="ECO:0000313" key="9">
    <source>
        <dbReference type="EMBL" id="RMY75056.1"/>
    </source>
</evidence>
<proteinExistence type="inferred from homology"/>
<feature type="region of interest" description="Disordered" evidence="7">
    <location>
        <begin position="452"/>
        <end position="491"/>
    </location>
</feature>
<dbReference type="GO" id="GO:0048254">
    <property type="term" value="P:snoRNA localization"/>
    <property type="evidence" value="ECO:0007669"/>
    <property type="project" value="TreeGrafter"/>
</dbReference>
<dbReference type="InterPro" id="IPR051639">
    <property type="entry name" value="BCD1"/>
</dbReference>
<dbReference type="PANTHER" id="PTHR13483">
    <property type="entry name" value="BOX C_D SNORNA PROTEIN 1-RELATED"/>
    <property type="match status" value="1"/>
</dbReference>
<dbReference type="InterPro" id="IPR007529">
    <property type="entry name" value="Znf_HIT"/>
</dbReference>
<dbReference type="Proteomes" id="UP000269276">
    <property type="component" value="Unassembled WGS sequence"/>
</dbReference>
<feature type="compositionally biased region" description="Polar residues" evidence="7">
    <location>
        <begin position="323"/>
        <end position="367"/>
    </location>
</feature>
<sequence>MSHRPEKLQLNPVPMPSVAMLIRVRVHSHQHGSVDRPIISGSTCVADLGSAKAAEAAVAPSGDQVKGDSNQRRITMPENNSGSLSDLCSTCYTEQPKYRCPRCQTQTCSLPCYKKHQQRASCNGKRDPAAYQKKSQLATASGLDRDYNYLKGVERHIDTASQEAEDRGIGAKNATSKNVLRGWRADSALQRYLVQNNINIEHAPKGMSRQKNNQTRPTKSNRIVWTVEWLAADGQRTLQHDCTESDSLISLYETHLADLSHVEGQPRGSKRKRVEPSSTKQTSQPDSKPEGDQETISKKAASGATASHTLRDSETEPQGEADASSTTDDSAPQETNSSAATTEHQPSTISQAPTDFTGTDNPEQSAHQEPRYFYLLKPGTSSTSKVLLPLKEEASLTASLKDQTVQEYPTIVLLGHSPEKLPSGYILLEQYLKAQASEDAELHAALAAAGKSMEAVKTELPAPPPPSSSQQGEQEELDAESILNMLKRDIR</sequence>
<dbReference type="GO" id="GO:0070761">
    <property type="term" value="C:pre-snoRNP complex"/>
    <property type="evidence" value="ECO:0007669"/>
    <property type="project" value="TreeGrafter"/>
</dbReference>
<dbReference type="GO" id="GO:0000492">
    <property type="term" value="P:box C/D snoRNP assembly"/>
    <property type="evidence" value="ECO:0007669"/>
    <property type="project" value="TreeGrafter"/>
</dbReference>
<feature type="region of interest" description="Disordered" evidence="7">
    <location>
        <begin position="260"/>
        <end position="368"/>
    </location>
</feature>
<organism evidence="9 10">
    <name type="scientific">Hortaea werneckii</name>
    <name type="common">Black yeast</name>
    <name type="synonym">Cladosporium werneckii</name>
    <dbReference type="NCBI Taxonomy" id="91943"/>
    <lineage>
        <taxon>Eukaryota</taxon>
        <taxon>Fungi</taxon>
        <taxon>Dikarya</taxon>
        <taxon>Ascomycota</taxon>
        <taxon>Pezizomycotina</taxon>
        <taxon>Dothideomycetes</taxon>
        <taxon>Dothideomycetidae</taxon>
        <taxon>Mycosphaerellales</taxon>
        <taxon>Teratosphaeriaceae</taxon>
        <taxon>Hortaea</taxon>
    </lineage>
</organism>
<feature type="compositionally biased region" description="Polar residues" evidence="7">
    <location>
        <begin position="276"/>
        <end position="286"/>
    </location>
</feature>
<accession>A0A3M7EG03</accession>
<evidence type="ECO:0000256" key="5">
    <source>
        <dbReference type="ARBA" id="ARBA00049654"/>
    </source>
</evidence>
<dbReference type="Pfam" id="PF04438">
    <property type="entry name" value="zf-HIT"/>
    <property type="match status" value="1"/>
</dbReference>
<reference evidence="9 10" key="1">
    <citation type="journal article" date="2018" name="BMC Genomics">
        <title>Genomic evidence for intraspecific hybridization in a clonal and extremely halotolerant yeast.</title>
        <authorList>
            <person name="Gostincar C."/>
            <person name="Stajich J.E."/>
            <person name="Zupancic J."/>
            <person name="Zalar P."/>
            <person name="Gunde-Cimerman N."/>
        </authorList>
    </citation>
    <scope>NUCLEOTIDE SEQUENCE [LARGE SCALE GENOMIC DNA]</scope>
    <source>
        <strain evidence="9 10">EXF-2682</strain>
    </source>
</reference>
<dbReference type="PROSITE" id="PS51083">
    <property type="entry name" value="ZF_HIT"/>
    <property type="match status" value="1"/>
</dbReference>
<keyword evidence="2 6" id="KW-0863">Zinc-finger</keyword>
<dbReference type="SUPFAM" id="SSF144232">
    <property type="entry name" value="HIT/MYND zinc finger-like"/>
    <property type="match status" value="1"/>
</dbReference>
<dbReference type="GO" id="GO:0008270">
    <property type="term" value="F:zinc ion binding"/>
    <property type="evidence" value="ECO:0007669"/>
    <property type="project" value="UniProtKB-UniRule"/>
</dbReference>
<name>A0A3M7EG03_HORWE</name>
<evidence type="ECO:0000256" key="3">
    <source>
        <dbReference type="ARBA" id="ARBA00022833"/>
    </source>
</evidence>
<evidence type="ECO:0000256" key="7">
    <source>
        <dbReference type="SAM" id="MobiDB-lite"/>
    </source>
</evidence>
<evidence type="ECO:0000256" key="4">
    <source>
        <dbReference type="ARBA" id="ARBA00049598"/>
    </source>
</evidence>
<comment type="caution">
    <text evidence="9">The sequence shown here is derived from an EMBL/GenBank/DDBJ whole genome shotgun (WGS) entry which is preliminary data.</text>
</comment>
<protein>
    <recommendedName>
        <fullName evidence="8">HIT-type domain-containing protein</fullName>
    </recommendedName>
</protein>
<evidence type="ECO:0000256" key="1">
    <source>
        <dbReference type="ARBA" id="ARBA00022723"/>
    </source>
</evidence>
<dbReference type="Pfam" id="PF25790">
    <property type="entry name" value="BCD1"/>
    <property type="match status" value="1"/>
</dbReference>
<dbReference type="EMBL" id="QWIP01000063">
    <property type="protein sequence ID" value="RMY75056.1"/>
    <property type="molecule type" value="Genomic_DNA"/>
</dbReference>
<gene>
    <name evidence="9" type="ORF">D0863_02839</name>
</gene>
<dbReference type="CDD" id="cd23023">
    <property type="entry name" value="zf-HIT_BCD1"/>
    <property type="match status" value="1"/>
</dbReference>
<dbReference type="GO" id="GO:0005634">
    <property type="term" value="C:nucleus"/>
    <property type="evidence" value="ECO:0007669"/>
    <property type="project" value="TreeGrafter"/>
</dbReference>
<dbReference type="AlphaFoldDB" id="A0A3M7EG03"/>
<evidence type="ECO:0000256" key="6">
    <source>
        <dbReference type="PROSITE-ProRule" id="PRU00453"/>
    </source>
</evidence>
<feature type="region of interest" description="Disordered" evidence="7">
    <location>
        <begin position="59"/>
        <end position="78"/>
    </location>
</feature>
<evidence type="ECO:0000256" key="2">
    <source>
        <dbReference type="ARBA" id="ARBA00022771"/>
    </source>
</evidence>
<dbReference type="PANTHER" id="PTHR13483:SF11">
    <property type="entry name" value="ZINC FINGER HIT DOMAIN-CONTAINING PROTEIN 3"/>
    <property type="match status" value="1"/>
</dbReference>
<comment type="similarity">
    <text evidence="5">Belongs to the BCD1 family.</text>
</comment>
<evidence type="ECO:0000313" key="10">
    <source>
        <dbReference type="Proteomes" id="UP000269276"/>
    </source>
</evidence>
<dbReference type="Gene3D" id="3.30.60.190">
    <property type="match status" value="1"/>
</dbReference>
<feature type="domain" description="HIT-type" evidence="8">
    <location>
        <begin position="88"/>
        <end position="122"/>
    </location>
</feature>
<comment type="function">
    <text evidence="4">Required for box C/D snoRNAs accumulation involved in snoRNA processing, snoRNA transport to the nucleolus and ribosome biogenesis.</text>
</comment>